<dbReference type="InterPro" id="IPR050121">
    <property type="entry name" value="Cytochrome_P450_monoxygenase"/>
</dbReference>
<keyword evidence="4 5" id="KW-0408">Iron</keyword>
<dbReference type="EMBL" id="CAJVPJ010000331">
    <property type="protein sequence ID" value="CAG8512575.1"/>
    <property type="molecule type" value="Genomic_DNA"/>
</dbReference>
<dbReference type="Pfam" id="PF00067">
    <property type="entry name" value="p450"/>
    <property type="match status" value="1"/>
</dbReference>
<dbReference type="GO" id="GO:0004497">
    <property type="term" value="F:monooxygenase activity"/>
    <property type="evidence" value="ECO:0007669"/>
    <property type="project" value="UniProtKB-KW"/>
</dbReference>
<keyword evidence="6" id="KW-0503">Monooxygenase</keyword>
<dbReference type="GO" id="GO:0005506">
    <property type="term" value="F:iron ion binding"/>
    <property type="evidence" value="ECO:0007669"/>
    <property type="project" value="InterPro"/>
</dbReference>
<evidence type="ECO:0000256" key="3">
    <source>
        <dbReference type="ARBA" id="ARBA00022723"/>
    </source>
</evidence>
<protein>
    <submittedName>
        <fullName evidence="7">9057_t:CDS:1</fullName>
    </submittedName>
</protein>
<dbReference type="InterPro" id="IPR036396">
    <property type="entry name" value="Cyt_P450_sf"/>
</dbReference>
<dbReference type="GO" id="GO:0016705">
    <property type="term" value="F:oxidoreductase activity, acting on paired donors, with incorporation or reduction of molecular oxygen"/>
    <property type="evidence" value="ECO:0007669"/>
    <property type="project" value="InterPro"/>
</dbReference>
<keyword evidence="6" id="KW-0560">Oxidoreductase</keyword>
<proteinExistence type="inferred from homology"/>
<name>A0A9N8ZY57_9GLOM</name>
<dbReference type="PANTHER" id="PTHR24305:SF166">
    <property type="entry name" value="CYTOCHROME P450 12A4, MITOCHONDRIAL-RELATED"/>
    <property type="match status" value="1"/>
</dbReference>
<evidence type="ECO:0000256" key="2">
    <source>
        <dbReference type="ARBA" id="ARBA00010617"/>
    </source>
</evidence>
<dbReference type="GO" id="GO:0020037">
    <property type="term" value="F:heme binding"/>
    <property type="evidence" value="ECO:0007669"/>
    <property type="project" value="InterPro"/>
</dbReference>
<dbReference type="PANTHER" id="PTHR24305">
    <property type="entry name" value="CYTOCHROME P450"/>
    <property type="match status" value="1"/>
</dbReference>
<evidence type="ECO:0000313" key="7">
    <source>
        <dbReference type="EMBL" id="CAG8512575.1"/>
    </source>
</evidence>
<dbReference type="Proteomes" id="UP000789572">
    <property type="component" value="Unassembled WGS sequence"/>
</dbReference>
<gene>
    <name evidence="7" type="ORF">POCULU_LOCUS3149</name>
</gene>
<dbReference type="InterPro" id="IPR001128">
    <property type="entry name" value="Cyt_P450"/>
</dbReference>
<dbReference type="PROSITE" id="PS00086">
    <property type="entry name" value="CYTOCHROME_P450"/>
    <property type="match status" value="1"/>
</dbReference>
<dbReference type="OrthoDB" id="1470350at2759"/>
<evidence type="ECO:0000313" key="8">
    <source>
        <dbReference type="Proteomes" id="UP000789572"/>
    </source>
</evidence>
<dbReference type="InterPro" id="IPR017972">
    <property type="entry name" value="Cyt_P450_CS"/>
</dbReference>
<keyword evidence="3 5" id="KW-0479">Metal-binding</keyword>
<evidence type="ECO:0000256" key="5">
    <source>
        <dbReference type="PIRSR" id="PIRSR602401-1"/>
    </source>
</evidence>
<keyword evidence="5 6" id="KW-0349">Heme</keyword>
<keyword evidence="8" id="KW-1185">Reference proteome</keyword>
<dbReference type="Gene3D" id="1.10.630.10">
    <property type="entry name" value="Cytochrome P450"/>
    <property type="match status" value="1"/>
</dbReference>
<dbReference type="AlphaFoldDB" id="A0A9N8ZY57"/>
<evidence type="ECO:0000256" key="6">
    <source>
        <dbReference type="RuleBase" id="RU000461"/>
    </source>
</evidence>
<dbReference type="PRINTS" id="PR00385">
    <property type="entry name" value="P450"/>
</dbReference>
<reference evidence="7" key="1">
    <citation type="submission" date="2021-06" db="EMBL/GenBank/DDBJ databases">
        <authorList>
            <person name="Kallberg Y."/>
            <person name="Tangrot J."/>
            <person name="Rosling A."/>
        </authorList>
    </citation>
    <scope>NUCLEOTIDE SEQUENCE</scope>
    <source>
        <strain evidence="7">IA702</strain>
    </source>
</reference>
<feature type="binding site" description="axial binding residue" evidence="5">
    <location>
        <position position="458"/>
    </location>
    <ligand>
        <name>heme</name>
        <dbReference type="ChEBI" id="CHEBI:30413"/>
    </ligand>
    <ligandPart>
        <name>Fe</name>
        <dbReference type="ChEBI" id="CHEBI:18248"/>
    </ligandPart>
</feature>
<dbReference type="InterPro" id="IPR002401">
    <property type="entry name" value="Cyt_P450_E_grp-I"/>
</dbReference>
<sequence>MNSILHRFFFNVKELHYIILFDFEFSYGRLLYCLVSAVVAKLIYNAVYDYYFSPLKVIPGPRLNAISNIPIRSRRPEGKVFEWFYSLHKQYGPVVRVGPRMILFSDKDAVKQIIVTDDFPKSEEIVGIRTDSSFQTLFSADDKSFHKNRRRLLAPAFSIKYTSSLEPFMRSCVQTLVGLIHDAVMNNNSEKPTIINIYQCVQAATFDIIGETAFGESFRLLENGEHPLPIKVFQDLRRRVLRATFPFLKPFLRQDPYTEEFVANIIRDRAALNAKGVRRHDILQILIDARDEETGKGLTEFEIYDQVMEFLIAGGDTSSFTVNMTLILLIQNPQALKSLVAELEKAFSDVRNRDQSKLFVPDHDTLKQLKYLNAVIYETLRRFPVSLAGILRQTKTDTVISGYFIPKNTTVSASFYQVQNSKELWGPDADEWVPERWLDADKIPRNCFYGFGGGSRVCIGQHFAWAEMRLILASLVLNFDLTLVPDQNLELVHFITPTLKTKKLEVEVRLR</sequence>
<accession>A0A9N8ZY57</accession>
<comment type="cofactor">
    <cofactor evidence="1 5">
        <name>heme</name>
        <dbReference type="ChEBI" id="CHEBI:30413"/>
    </cofactor>
</comment>
<organism evidence="7 8">
    <name type="scientific">Paraglomus occultum</name>
    <dbReference type="NCBI Taxonomy" id="144539"/>
    <lineage>
        <taxon>Eukaryota</taxon>
        <taxon>Fungi</taxon>
        <taxon>Fungi incertae sedis</taxon>
        <taxon>Mucoromycota</taxon>
        <taxon>Glomeromycotina</taxon>
        <taxon>Glomeromycetes</taxon>
        <taxon>Paraglomerales</taxon>
        <taxon>Paraglomeraceae</taxon>
        <taxon>Paraglomus</taxon>
    </lineage>
</organism>
<evidence type="ECO:0000256" key="4">
    <source>
        <dbReference type="ARBA" id="ARBA00023004"/>
    </source>
</evidence>
<comment type="caution">
    <text evidence="7">The sequence shown here is derived from an EMBL/GenBank/DDBJ whole genome shotgun (WGS) entry which is preliminary data.</text>
</comment>
<evidence type="ECO:0000256" key="1">
    <source>
        <dbReference type="ARBA" id="ARBA00001971"/>
    </source>
</evidence>
<dbReference type="PRINTS" id="PR00463">
    <property type="entry name" value="EP450I"/>
</dbReference>
<dbReference type="SUPFAM" id="SSF48264">
    <property type="entry name" value="Cytochrome P450"/>
    <property type="match status" value="1"/>
</dbReference>
<comment type="similarity">
    <text evidence="2 6">Belongs to the cytochrome P450 family.</text>
</comment>